<protein>
    <submittedName>
        <fullName evidence="1">Uncharacterized protein</fullName>
    </submittedName>
</protein>
<keyword evidence="2" id="KW-1185">Reference proteome</keyword>
<name>A0A1G8FA32_9MICO</name>
<gene>
    <name evidence="1" type="ORF">SAMN04489720_2395</name>
</gene>
<evidence type="ECO:0000313" key="2">
    <source>
        <dbReference type="Proteomes" id="UP000198822"/>
    </source>
</evidence>
<dbReference type="AlphaFoldDB" id="A0A1G8FA32"/>
<proteinExistence type="predicted"/>
<dbReference type="STRING" id="399736.SAMN04489720_2395"/>
<dbReference type="Proteomes" id="UP000198822">
    <property type="component" value="Chromosome I"/>
</dbReference>
<accession>A0A1G8FA32</accession>
<dbReference type="EMBL" id="LT629695">
    <property type="protein sequence ID" value="SDH78945.1"/>
    <property type="molecule type" value="Genomic_DNA"/>
</dbReference>
<dbReference type="OrthoDB" id="10013896at2"/>
<dbReference type="RefSeq" id="WP_092505287.1">
    <property type="nucleotide sequence ID" value="NZ_LT629695.1"/>
</dbReference>
<reference evidence="2" key="1">
    <citation type="submission" date="2016-10" db="EMBL/GenBank/DDBJ databases">
        <authorList>
            <person name="Varghese N."/>
            <person name="Submissions S."/>
        </authorList>
    </citation>
    <scope>NUCLEOTIDE SEQUENCE [LARGE SCALE GENOMIC DNA]</scope>
    <source>
        <strain evidence="2">DSM 22002</strain>
    </source>
</reference>
<evidence type="ECO:0000313" key="1">
    <source>
        <dbReference type="EMBL" id="SDH78945.1"/>
    </source>
</evidence>
<sequence>MDPDRASITPASPVATPRFRHVVVADPSPVAAADWLLAHGADVVIVAEDVAPFAMLVNAYGDDVQTVELPAHVIRDRTALRASVEATGIEPDAIVVVPTRPGDHRYAIAQPSVVAA</sequence>
<organism evidence="1 2">
    <name type="scientific">Agrococcus jejuensis</name>
    <dbReference type="NCBI Taxonomy" id="399736"/>
    <lineage>
        <taxon>Bacteria</taxon>
        <taxon>Bacillati</taxon>
        <taxon>Actinomycetota</taxon>
        <taxon>Actinomycetes</taxon>
        <taxon>Micrococcales</taxon>
        <taxon>Microbacteriaceae</taxon>
        <taxon>Agrococcus</taxon>
    </lineage>
</organism>